<gene>
    <name evidence="2" type="ORF">MRATA1EN1_LOCUS4273</name>
</gene>
<feature type="region of interest" description="Disordered" evidence="1">
    <location>
        <begin position="24"/>
        <end position="59"/>
    </location>
</feature>
<evidence type="ECO:0000256" key="1">
    <source>
        <dbReference type="SAM" id="MobiDB-lite"/>
    </source>
</evidence>
<feature type="region of interest" description="Disordered" evidence="1">
    <location>
        <begin position="76"/>
        <end position="127"/>
    </location>
</feature>
<reference evidence="2" key="1">
    <citation type="submission" date="2023-04" db="EMBL/GenBank/DDBJ databases">
        <authorList>
            <consortium name="ELIXIR-Norway"/>
        </authorList>
    </citation>
    <scope>NUCLEOTIDE SEQUENCE [LARGE SCALE GENOMIC DNA]</scope>
</reference>
<keyword evidence="3" id="KW-1185">Reference proteome</keyword>
<feature type="compositionally biased region" description="Basic and acidic residues" evidence="1">
    <location>
        <begin position="118"/>
        <end position="127"/>
    </location>
</feature>
<protein>
    <submittedName>
        <fullName evidence="2">Uncharacterized protein</fullName>
    </submittedName>
</protein>
<feature type="compositionally biased region" description="Low complexity" evidence="1">
    <location>
        <begin position="99"/>
        <end position="111"/>
    </location>
</feature>
<organism evidence="2 3">
    <name type="scientific">Rangifer tarandus platyrhynchus</name>
    <name type="common">Svalbard reindeer</name>
    <dbReference type="NCBI Taxonomy" id="3082113"/>
    <lineage>
        <taxon>Eukaryota</taxon>
        <taxon>Metazoa</taxon>
        <taxon>Chordata</taxon>
        <taxon>Craniata</taxon>
        <taxon>Vertebrata</taxon>
        <taxon>Euteleostomi</taxon>
        <taxon>Mammalia</taxon>
        <taxon>Eutheria</taxon>
        <taxon>Laurasiatheria</taxon>
        <taxon>Artiodactyla</taxon>
        <taxon>Ruminantia</taxon>
        <taxon>Pecora</taxon>
        <taxon>Cervidae</taxon>
        <taxon>Odocoileinae</taxon>
        <taxon>Rangifer</taxon>
    </lineage>
</organism>
<dbReference type="EMBL" id="OX459948">
    <property type="protein sequence ID" value="CAI9155311.1"/>
    <property type="molecule type" value="Genomic_DNA"/>
</dbReference>
<feature type="compositionally biased region" description="Basic and acidic residues" evidence="1">
    <location>
        <begin position="83"/>
        <end position="98"/>
    </location>
</feature>
<accession>A0ABN8Y671</accession>
<proteinExistence type="predicted"/>
<evidence type="ECO:0000313" key="3">
    <source>
        <dbReference type="Proteomes" id="UP001176941"/>
    </source>
</evidence>
<sequence>MREGLCRPPAAYCLGSRGCCLQPNPPPGLRSSLIPRSHLGPSESPSAVRRGRRDASLSRPSLTALSFALQVGTFAPEGVASRGGEDRAPLAQPARRDAAPAAALIAPTLGTRRTRSGRQAERQRRRG</sequence>
<name>A0ABN8Y671_RANTA</name>
<evidence type="ECO:0000313" key="2">
    <source>
        <dbReference type="EMBL" id="CAI9155311.1"/>
    </source>
</evidence>
<dbReference type="Proteomes" id="UP001176941">
    <property type="component" value="Chromosome 12"/>
</dbReference>